<dbReference type="STRING" id="1618756.UV12_C0002G0089"/>
<accession>A0A0G0ZHN7</accession>
<reference evidence="2 3" key="1">
    <citation type="journal article" date="2015" name="Nature">
        <title>rRNA introns, odd ribosomes, and small enigmatic genomes across a large radiation of phyla.</title>
        <authorList>
            <person name="Brown C.T."/>
            <person name="Hug L.A."/>
            <person name="Thomas B.C."/>
            <person name="Sharon I."/>
            <person name="Castelle C.J."/>
            <person name="Singh A."/>
            <person name="Wilkins M.J."/>
            <person name="Williams K.H."/>
            <person name="Banfield J.F."/>
        </authorList>
    </citation>
    <scope>NUCLEOTIDE SEQUENCE [LARGE SCALE GENOMIC DNA]</scope>
</reference>
<organism evidence="2 3">
    <name type="scientific">Candidatus Nomurabacteria bacterium GW2011_GWC2_42_20</name>
    <dbReference type="NCBI Taxonomy" id="1618756"/>
    <lineage>
        <taxon>Bacteria</taxon>
        <taxon>Candidatus Nomuraibacteriota</taxon>
    </lineage>
</organism>
<dbReference type="InterPro" id="IPR036779">
    <property type="entry name" value="LysM_dom_sf"/>
</dbReference>
<evidence type="ECO:0000313" key="2">
    <source>
        <dbReference type="EMBL" id="KKS48240.1"/>
    </source>
</evidence>
<proteinExistence type="predicted"/>
<dbReference type="InterPro" id="IPR050570">
    <property type="entry name" value="Cell_wall_metabolism_enzyme"/>
</dbReference>
<dbReference type="SMART" id="SM00257">
    <property type="entry name" value="LysM"/>
    <property type="match status" value="2"/>
</dbReference>
<dbReference type="InterPro" id="IPR016047">
    <property type="entry name" value="M23ase_b-sheet_dom"/>
</dbReference>
<dbReference type="SUPFAM" id="SSF51261">
    <property type="entry name" value="Duplicated hybrid motif"/>
    <property type="match status" value="1"/>
</dbReference>
<dbReference type="Proteomes" id="UP000034704">
    <property type="component" value="Unassembled WGS sequence"/>
</dbReference>
<feature type="domain" description="LysM" evidence="1">
    <location>
        <begin position="118"/>
        <end position="162"/>
    </location>
</feature>
<comment type="caution">
    <text evidence="2">The sequence shown here is derived from an EMBL/GenBank/DDBJ whole genome shotgun (WGS) entry which is preliminary data.</text>
</comment>
<dbReference type="InterPro" id="IPR011055">
    <property type="entry name" value="Dup_hybrid_motif"/>
</dbReference>
<dbReference type="Gene3D" id="2.70.70.10">
    <property type="entry name" value="Glucose Permease (Domain IIA)"/>
    <property type="match status" value="1"/>
</dbReference>
<dbReference type="Gene3D" id="3.10.350.10">
    <property type="entry name" value="LysM domain"/>
    <property type="match status" value="2"/>
</dbReference>
<dbReference type="PROSITE" id="PS51782">
    <property type="entry name" value="LYSM"/>
    <property type="match status" value="2"/>
</dbReference>
<name>A0A0G0ZHN7_9BACT</name>
<sequence>MKAGWAKYTHFSKFTSVGLVLTFVLFGLSMPIAQAQARTSSYLFSKFIRSESVETPPARAEAQNSQTIAFLEGVVNFDTKKATGGGDITMDDQAFSSEVGPSGTIADIESSSRQGKVSLYVVRSGDTIEQIAKMFDVTVNTILWANDISRGASLRVGQHLVILPIDGVQHVVKKGDTLKDIAKKYKGDIDEILEFNNITVDQKLSIGDVVIIPNGKEASVALSGKANVSRSKVIAAYPSIGGYYSHPVPDGHKTQGIHGYNGVDYGAPIGTPVYASAEGAVIVSRFQTLSNPWFGGYGNYLVIEHPNGTQTLYGHLSAVYTPIGARVDKGQPIGEVGNTGKSTGPHLHFEVRGAKNPF</sequence>
<dbReference type="AlphaFoldDB" id="A0A0G0ZHN7"/>
<dbReference type="GO" id="GO:0004222">
    <property type="term" value="F:metalloendopeptidase activity"/>
    <property type="evidence" value="ECO:0007669"/>
    <property type="project" value="TreeGrafter"/>
</dbReference>
<dbReference type="CDD" id="cd12797">
    <property type="entry name" value="M23_peptidase"/>
    <property type="match status" value="1"/>
</dbReference>
<dbReference type="Pfam" id="PF01551">
    <property type="entry name" value="Peptidase_M23"/>
    <property type="match status" value="1"/>
</dbReference>
<feature type="domain" description="LysM" evidence="1">
    <location>
        <begin position="168"/>
        <end position="212"/>
    </location>
</feature>
<dbReference type="Pfam" id="PF01476">
    <property type="entry name" value="LysM"/>
    <property type="match status" value="2"/>
</dbReference>
<evidence type="ECO:0000259" key="1">
    <source>
        <dbReference type="PROSITE" id="PS51782"/>
    </source>
</evidence>
<gene>
    <name evidence="2" type="ORF">UV12_C0002G0089</name>
</gene>
<dbReference type="EMBL" id="LCDG01000002">
    <property type="protein sequence ID" value="KKS48240.1"/>
    <property type="molecule type" value="Genomic_DNA"/>
</dbReference>
<dbReference type="PANTHER" id="PTHR21666">
    <property type="entry name" value="PEPTIDASE-RELATED"/>
    <property type="match status" value="1"/>
</dbReference>
<dbReference type="CDD" id="cd00118">
    <property type="entry name" value="LysM"/>
    <property type="match status" value="2"/>
</dbReference>
<evidence type="ECO:0000313" key="3">
    <source>
        <dbReference type="Proteomes" id="UP000034704"/>
    </source>
</evidence>
<protein>
    <submittedName>
        <fullName evidence="2">Peptidase M23 family protein</fullName>
    </submittedName>
</protein>
<dbReference type="InterPro" id="IPR018392">
    <property type="entry name" value="LysM"/>
</dbReference>
<dbReference type="PANTHER" id="PTHR21666:SF270">
    <property type="entry name" value="MUREIN HYDROLASE ACTIVATOR ENVC"/>
    <property type="match status" value="1"/>
</dbReference>